<dbReference type="AlphaFoldDB" id="A0A286U0V8"/>
<organism evidence="1 2">
    <name type="scientific">Candidatus Scalindua japonica</name>
    <dbReference type="NCBI Taxonomy" id="1284222"/>
    <lineage>
        <taxon>Bacteria</taxon>
        <taxon>Pseudomonadati</taxon>
        <taxon>Planctomycetota</taxon>
        <taxon>Candidatus Brocadiia</taxon>
        <taxon>Candidatus Brocadiales</taxon>
        <taxon>Candidatus Scalinduaceae</taxon>
        <taxon>Candidatus Scalindua</taxon>
    </lineage>
</organism>
<accession>A0A286U0V8</accession>
<keyword evidence="2" id="KW-1185">Reference proteome</keyword>
<dbReference type="EMBL" id="BAOS01000027">
    <property type="protein sequence ID" value="GAX61755.1"/>
    <property type="molecule type" value="Genomic_DNA"/>
</dbReference>
<dbReference type="RefSeq" id="WP_162532315.1">
    <property type="nucleotide sequence ID" value="NZ_BAOS01000027.1"/>
</dbReference>
<evidence type="ECO:0000313" key="2">
    <source>
        <dbReference type="Proteomes" id="UP000218542"/>
    </source>
</evidence>
<dbReference type="Proteomes" id="UP000218542">
    <property type="component" value="Unassembled WGS sequence"/>
</dbReference>
<reference evidence="2" key="1">
    <citation type="journal article" date="2017" name="Environ. Microbiol. Rep.">
        <title>Genetic Diversity of Marine Anaerobic Ammonium-Oxidizing Bacteria as Revealed by Genomic and Proteomic Analyses of 'Candidatus Scalindua japonica'.</title>
        <authorList>
            <person name="Oshiki M."/>
            <person name="Mizuto K."/>
            <person name="Kimura Z."/>
            <person name="Kindaichi T."/>
            <person name="Satoh H."/>
            <person name="Okabe S."/>
        </authorList>
    </citation>
    <scope>NUCLEOTIDE SEQUENCE [LARGE SCALE GENOMIC DNA]</scope>
    <source>
        <strain evidence="2">husup-a2</strain>
    </source>
</reference>
<protein>
    <submittedName>
        <fullName evidence="1">Integron gene cassette protein</fullName>
    </submittedName>
</protein>
<name>A0A286U0V8_9BACT</name>
<sequence>MVRTNYCFSELFWFEKEGTQFFIKQLRNTGMKSLGKGKNISRSEITNISEYGFWILLDKKEDFLPFANIPGSLMPKYLP</sequence>
<comment type="caution">
    <text evidence="1">The sequence shown here is derived from an EMBL/GenBank/DDBJ whole genome shotgun (WGS) entry which is preliminary data.</text>
</comment>
<evidence type="ECO:0000313" key="1">
    <source>
        <dbReference type="EMBL" id="GAX61755.1"/>
    </source>
</evidence>
<proteinExistence type="predicted"/>
<gene>
    <name evidence="1" type="ORF">SCALIN_C27_0152</name>
</gene>